<keyword evidence="1" id="KW-0472">Membrane</keyword>
<feature type="transmembrane region" description="Helical" evidence="1">
    <location>
        <begin position="112"/>
        <end position="133"/>
    </location>
</feature>
<reference evidence="3" key="1">
    <citation type="journal article" date="2015" name="PLoS Genet.">
        <title>The dynamic genome and transcriptome of the human fungal pathogen Blastomyces and close relative Emmonsia.</title>
        <authorList>
            <person name="Munoz J.F."/>
            <person name="Gauthier G.M."/>
            <person name="Desjardins C.A."/>
            <person name="Gallo J.E."/>
            <person name="Holder J."/>
            <person name="Sullivan T.D."/>
            <person name="Marty A.J."/>
            <person name="Carmen J.C."/>
            <person name="Chen Z."/>
            <person name="Ding L."/>
            <person name="Gujja S."/>
            <person name="Magrini V."/>
            <person name="Misas E."/>
            <person name="Mitreva M."/>
            <person name="Priest M."/>
            <person name="Saif S."/>
            <person name="Whiston E.A."/>
            <person name="Young S."/>
            <person name="Zeng Q."/>
            <person name="Goldman W.E."/>
            <person name="Mardis E.R."/>
            <person name="Taylor J.W."/>
            <person name="McEwen J.G."/>
            <person name="Clay O.K."/>
            <person name="Klein B.S."/>
            <person name="Cuomo C.A."/>
        </authorList>
    </citation>
    <scope>NUCLEOTIDE SEQUENCE [LARGE SCALE GENOMIC DNA]</scope>
    <source>
        <strain evidence="3">SLH14081</strain>
    </source>
</reference>
<keyword evidence="3" id="KW-1185">Reference proteome</keyword>
<evidence type="ECO:0000313" key="2">
    <source>
        <dbReference type="EMBL" id="OAT04300.1"/>
    </source>
</evidence>
<dbReference type="RefSeq" id="XP_031576099.1">
    <property type="nucleotide sequence ID" value="XM_031724212.1"/>
</dbReference>
<dbReference type="AlphaFoldDB" id="A0A179U8Y7"/>
<protein>
    <submittedName>
        <fullName evidence="2">Uncharacterized protein</fullName>
    </submittedName>
</protein>
<feature type="transmembrane region" description="Helical" evidence="1">
    <location>
        <begin position="32"/>
        <end position="51"/>
    </location>
</feature>
<dbReference type="KEGG" id="bgh:BDBG_16216"/>
<proteinExistence type="predicted"/>
<keyword evidence="1" id="KW-1133">Transmembrane helix</keyword>
<dbReference type="Proteomes" id="UP000002038">
    <property type="component" value="Unassembled WGS sequence"/>
</dbReference>
<name>A0A179U8Y7_BLAGS</name>
<feature type="non-terminal residue" evidence="2">
    <location>
        <position position="172"/>
    </location>
</feature>
<gene>
    <name evidence="2" type="ORF">BDBG_16216</name>
</gene>
<feature type="non-terminal residue" evidence="2">
    <location>
        <position position="1"/>
    </location>
</feature>
<keyword evidence="1" id="KW-0812">Transmembrane</keyword>
<dbReference type="VEuPathDB" id="FungiDB:BDBG_16216"/>
<dbReference type="GeneID" id="42528411"/>
<accession>A0A179U8Y7</accession>
<evidence type="ECO:0000313" key="3">
    <source>
        <dbReference type="Proteomes" id="UP000002038"/>
    </source>
</evidence>
<dbReference type="EMBL" id="GG657448">
    <property type="protein sequence ID" value="OAT04300.1"/>
    <property type="molecule type" value="Genomic_DNA"/>
</dbReference>
<feature type="transmembrane region" description="Helical" evidence="1">
    <location>
        <begin position="71"/>
        <end position="100"/>
    </location>
</feature>
<organism evidence="2 3">
    <name type="scientific">Blastomyces gilchristii (strain SLH14081)</name>
    <name type="common">Blastomyces dermatitidis</name>
    <dbReference type="NCBI Taxonomy" id="559298"/>
    <lineage>
        <taxon>Eukaryota</taxon>
        <taxon>Fungi</taxon>
        <taxon>Dikarya</taxon>
        <taxon>Ascomycota</taxon>
        <taxon>Pezizomycotina</taxon>
        <taxon>Eurotiomycetes</taxon>
        <taxon>Eurotiomycetidae</taxon>
        <taxon>Onygenales</taxon>
        <taxon>Ajellomycetaceae</taxon>
        <taxon>Blastomyces</taxon>
    </lineage>
</organism>
<evidence type="ECO:0000256" key="1">
    <source>
        <dbReference type="SAM" id="Phobius"/>
    </source>
</evidence>
<sequence>FSYIDRFISADNYNLNIKLLIENLRNVIMKKLSVLYITESSISFSTLSVSFSTSLSQSLISVSVSDSPASAISVSVILTSASSVLSVSAASAFIISSLYFEKMLYRFDKLCFSRLSLLFNSIEIIKIVLSFIIYKVIMFTDIKKLFITVKFNIMNISTLMNFFEMIDLYQSI</sequence>